<proteinExistence type="predicted"/>
<dbReference type="EMBL" id="CP012543">
    <property type="protein sequence ID" value="QCD46016.1"/>
    <property type="molecule type" value="Genomic_DNA"/>
</dbReference>
<evidence type="ECO:0000313" key="2">
    <source>
        <dbReference type="Proteomes" id="UP000502377"/>
    </source>
</evidence>
<gene>
    <name evidence="1" type="ORF">CRECT_0319</name>
</gene>
<evidence type="ECO:0000313" key="1">
    <source>
        <dbReference type="EMBL" id="QCD46016.1"/>
    </source>
</evidence>
<dbReference type="KEGG" id="crx:CRECT_0319"/>
<organism evidence="1 2">
    <name type="scientific">Campylobacter rectus</name>
    <name type="common">Wolinella recta</name>
    <dbReference type="NCBI Taxonomy" id="203"/>
    <lineage>
        <taxon>Bacteria</taxon>
        <taxon>Pseudomonadati</taxon>
        <taxon>Campylobacterota</taxon>
        <taxon>Epsilonproteobacteria</taxon>
        <taxon>Campylobacterales</taxon>
        <taxon>Campylobacteraceae</taxon>
        <taxon>Campylobacter</taxon>
    </lineage>
</organism>
<protein>
    <submittedName>
        <fullName evidence="1">Uncharacterized protein</fullName>
    </submittedName>
</protein>
<name>A0A6G5QKL3_CAMRE</name>
<sequence length="170" mass="20063">MVKKQLLRERLKEIDLRLVDLAELLKISRPTAYKFIELYEIGQRDKFDSKILRFFDYVCQNKINKMDAISFILNNISIPENQSSQDKKQQIINLLKKDNEVKVNFIEKLTQVDIFDPILSYLLECEKIITSNNRSRKKELSDDDDKKLEALKQFYNALGFKLNIKGEKNA</sequence>
<reference evidence="1 2" key="1">
    <citation type="submission" date="2016-07" db="EMBL/GenBank/DDBJ databases">
        <title>Comparative genomics of the Campylobacter concisus group.</title>
        <authorList>
            <person name="Miller W.G."/>
            <person name="Yee E."/>
            <person name="Chapman M.H."/>
            <person name="Huynh S."/>
            <person name="Bono J.L."/>
            <person name="On S.L.W."/>
            <person name="StLeger J."/>
            <person name="Foster G."/>
            <person name="Parker C.T."/>
        </authorList>
    </citation>
    <scope>NUCLEOTIDE SEQUENCE [LARGE SCALE GENOMIC DNA]</scope>
    <source>
        <strain evidence="1 2">ATCC 33238</strain>
    </source>
</reference>
<dbReference type="RefSeq" id="WP_004318750.1">
    <property type="nucleotide sequence ID" value="NZ_CAUTXX010000090.1"/>
</dbReference>
<accession>A0A6G5QKL3</accession>
<dbReference type="Proteomes" id="UP000502377">
    <property type="component" value="Chromosome"/>
</dbReference>
<dbReference type="AlphaFoldDB" id="A0A6G5QKL3"/>